<dbReference type="KEGG" id="dli:dnl_34330"/>
<dbReference type="Proteomes" id="UP000663720">
    <property type="component" value="Chromosome"/>
</dbReference>
<name>A0A975B9F7_9BACT</name>
<protein>
    <submittedName>
        <fullName evidence="2">WYL domain-containing protein</fullName>
    </submittedName>
</protein>
<proteinExistence type="predicted"/>
<accession>A0A975B9F7</accession>
<sequence length="122" mass="14586">MTRITCFSEKEISSDYNFGLRHKNAFSAFPGETTEHVKIRFSRQARPFIEESLWHHTQKTTRQENGTLIFEADAAYPREVMWWSFFWGAEAEILEPEWLREEAEEEIRKMGRIYKLQGQPLQ</sequence>
<keyword evidence="3" id="KW-1185">Reference proteome</keyword>
<gene>
    <name evidence="2" type="ORF">dnl_34330</name>
</gene>
<dbReference type="RefSeq" id="WP_207687175.1">
    <property type="nucleotide sequence ID" value="NZ_CP061799.1"/>
</dbReference>
<dbReference type="AlphaFoldDB" id="A0A975B9F7"/>
<reference evidence="2" key="1">
    <citation type="journal article" date="2021" name="Microb. Physiol.">
        <title>Proteogenomic Insights into the Physiology of Marine, Sulfate-Reducing, Filamentous Desulfonema limicola and Desulfonema magnum.</title>
        <authorList>
            <person name="Schnaars V."/>
            <person name="Wohlbrand L."/>
            <person name="Scheve S."/>
            <person name="Hinrichs C."/>
            <person name="Reinhardt R."/>
            <person name="Rabus R."/>
        </authorList>
    </citation>
    <scope>NUCLEOTIDE SEQUENCE</scope>
    <source>
        <strain evidence="2">5ac10</strain>
    </source>
</reference>
<evidence type="ECO:0000313" key="3">
    <source>
        <dbReference type="Proteomes" id="UP000663720"/>
    </source>
</evidence>
<evidence type="ECO:0000313" key="2">
    <source>
        <dbReference type="EMBL" id="QTA81107.1"/>
    </source>
</evidence>
<evidence type="ECO:0000259" key="1">
    <source>
        <dbReference type="Pfam" id="PF25583"/>
    </source>
</evidence>
<dbReference type="InterPro" id="IPR057727">
    <property type="entry name" value="WCX_dom"/>
</dbReference>
<feature type="domain" description="WCX" evidence="1">
    <location>
        <begin position="34"/>
        <end position="110"/>
    </location>
</feature>
<organism evidence="2 3">
    <name type="scientific">Desulfonema limicola</name>
    <dbReference type="NCBI Taxonomy" id="45656"/>
    <lineage>
        <taxon>Bacteria</taxon>
        <taxon>Pseudomonadati</taxon>
        <taxon>Thermodesulfobacteriota</taxon>
        <taxon>Desulfobacteria</taxon>
        <taxon>Desulfobacterales</taxon>
        <taxon>Desulfococcaceae</taxon>
        <taxon>Desulfonema</taxon>
    </lineage>
</organism>
<dbReference type="EMBL" id="CP061799">
    <property type="protein sequence ID" value="QTA81107.1"/>
    <property type="molecule type" value="Genomic_DNA"/>
</dbReference>
<dbReference type="Pfam" id="PF25583">
    <property type="entry name" value="WCX"/>
    <property type="match status" value="1"/>
</dbReference>